<dbReference type="Proteomes" id="UP001596395">
    <property type="component" value="Unassembled WGS sequence"/>
</dbReference>
<dbReference type="AlphaFoldDB" id="A0ABD5VD78"/>
<evidence type="ECO:0000313" key="2">
    <source>
        <dbReference type="EMBL" id="MFC6953347.1"/>
    </source>
</evidence>
<evidence type="ECO:0008006" key="4">
    <source>
        <dbReference type="Google" id="ProtNLM"/>
    </source>
</evidence>
<dbReference type="RefSeq" id="WP_336350308.1">
    <property type="nucleotide sequence ID" value="NZ_JAZAQL010000002.1"/>
</dbReference>
<reference evidence="2 3" key="1">
    <citation type="journal article" date="2019" name="Int. J. Syst. Evol. Microbiol.">
        <title>The Global Catalogue of Microorganisms (GCM) 10K type strain sequencing project: providing services to taxonomists for standard genome sequencing and annotation.</title>
        <authorList>
            <consortium name="The Broad Institute Genomics Platform"/>
            <consortium name="The Broad Institute Genome Sequencing Center for Infectious Disease"/>
            <person name="Wu L."/>
            <person name="Ma J."/>
        </authorList>
    </citation>
    <scope>NUCLEOTIDE SEQUENCE [LARGE SCALE GENOMIC DNA]</scope>
    <source>
        <strain evidence="2 3">GX26</strain>
    </source>
</reference>
<protein>
    <recommendedName>
        <fullName evidence="4">Tat (Twin-arginine translocation) pathway signal sequence</fullName>
    </recommendedName>
</protein>
<dbReference type="EMBL" id="JBHSXN010000002">
    <property type="protein sequence ID" value="MFC6953347.1"/>
    <property type="molecule type" value="Genomic_DNA"/>
</dbReference>
<feature type="compositionally biased region" description="Basic and acidic residues" evidence="1">
    <location>
        <begin position="30"/>
        <end position="39"/>
    </location>
</feature>
<gene>
    <name evidence="2" type="ORF">ACFQGB_10775</name>
</gene>
<accession>A0ABD5VD78</accession>
<comment type="caution">
    <text evidence="2">The sequence shown here is derived from an EMBL/GenBank/DDBJ whole genome shotgun (WGS) entry which is preliminary data.</text>
</comment>
<evidence type="ECO:0000256" key="1">
    <source>
        <dbReference type="SAM" id="MobiDB-lite"/>
    </source>
</evidence>
<name>A0ABD5VD78_9EURY</name>
<proteinExistence type="predicted"/>
<keyword evidence="3" id="KW-1185">Reference proteome</keyword>
<evidence type="ECO:0000313" key="3">
    <source>
        <dbReference type="Proteomes" id="UP001596395"/>
    </source>
</evidence>
<sequence length="287" mass="32123">MSGKKTRRNALKAALSVGLVGFSGVSSGAKPDDDRRESPDQIGTGSKKLDLGEVEGMSEREYRNYVEKVRSEDGLEAAKRVNPFYEDGPSTSSTPGGANTVYVDAWNTNLDIVLDDGTHLGDVQCDATLFRSVDAPEGQYHYWFWLNSNSKPNSGPWWWTAKPNSMENGINVIDNDFAVTHYKPKSTVPVREKKYRIGSKIEFGDVGYGTTDTVYKSYGRNQPITTIQGNEGEYRVRWDLGDSSPRYENIALNATVRLRSDRKLEKDSEIPSGLFTWYPTGTMKRTF</sequence>
<feature type="region of interest" description="Disordered" evidence="1">
    <location>
        <begin position="22"/>
        <end position="49"/>
    </location>
</feature>
<organism evidence="2 3">
    <name type="scientific">Halorubellus litoreus</name>
    <dbReference type="NCBI Taxonomy" id="755308"/>
    <lineage>
        <taxon>Archaea</taxon>
        <taxon>Methanobacteriati</taxon>
        <taxon>Methanobacteriota</taxon>
        <taxon>Stenosarchaea group</taxon>
        <taxon>Halobacteria</taxon>
        <taxon>Halobacteriales</taxon>
        <taxon>Halorubellaceae</taxon>
        <taxon>Halorubellus</taxon>
    </lineage>
</organism>